<dbReference type="eggNOG" id="COG0683">
    <property type="taxonomic scope" value="Bacteria"/>
</dbReference>
<accession>D2PKU5</accession>
<dbReference type="SUPFAM" id="SSF53822">
    <property type="entry name" value="Periplasmic binding protein-like I"/>
    <property type="match status" value="1"/>
</dbReference>
<evidence type="ECO:0000313" key="2">
    <source>
        <dbReference type="EMBL" id="ADB32412.1"/>
    </source>
</evidence>
<gene>
    <name evidence="2" type="ordered locus">Kfla_3352</name>
</gene>
<evidence type="ECO:0008006" key="4">
    <source>
        <dbReference type="Google" id="ProtNLM"/>
    </source>
</evidence>
<reference evidence="3" key="1">
    <citation type="submission" date="2009-09" db="EMBL/GenBank/DDBJ databases">
        <title>The complete genome of Kribbella flavida DSM 17836.</title>
        <authorList>
            <consortium name="US DOE Joint Genome Institute (JGI-PGF)"/>
            <person name="Lucas S."/>
            <person name="Copeland A."/>
            <person name="Lapidus A."/>
            <person name="Glavina del Rio T."/>
            <person name="Dalin E."/>
            <person name="Tice H."/>
            <person name="Bruce D."/>
            <person name="Goodwin L."/>
            <person name="Pitluck S."/>
            <person name="Kyrpides N."/>
            <person name="Mavromatis K."/>
            <person name="Ivanova N."/>
            <person name="Saunders E."/>
            <person name="Brettin T."/>
            <person name="Detter J.C."/>
            <person name="Han C."/>
            <person name="Larimer F."/>
            <person name="Land M."/>
            <person name="Hauser L."/>
            <person name="Markowitz V."/>
            <person name="Cheng J.-F."/>
            <person name="Hugenholtz P."/>
            <person name="Woyke T."/>
            <person name="Wu D."/>
            <person name="Pukall R."/>
            <person name="Klenk H.-P."/>
            <person name="Eisen J.A."/>
        </authorList>
    </citation>
    <scope>NUCLEOTIDE SEQUENCE [LARGE SCALE GENOMIC DNA]</scope>
    <source>
        <strain evidence="3">DSM 17836 / JCM 10339 / NBRC 14399</strain>
    </source>
</reference>
<dbReference type="Gene3D" id="3.40.50.2300">
    <property type="match status" value="2"/>
</dbReference>
<protein>
    <recommendedName>
        <fullName evidence="4">ABC-type branched-chain amino acid transport systems periplasmic component-like protein</fullName>
    </recommendedName>
</protein>
<organism evidence="2 3">
    <name type="scientific">Kribbella flavida (strain DSM 17836 / JCM 10339 / NBRC 14399)</name>
    <dbReference type="NCBI Taxonomy" id="479435"/>
    <lineage>
        <taxon>Bacteria</taxon>
        <taxon>Bacillati</taxon>
        <taxon>Actinomycetota</taxon>
        <taxon>Actinomycetes</taxon>
        <taxon>Propionibacteriales</taxon>
        <taxon>Kribbellaceae</taxon>
        <taxon>Kribbella</taxon>
    </lineage>
</organism>
<dbReference type="AlphaFoldDB" id="D2PKU5"/>
<name>D2PKU5_KRIFD</name>
<feature type="region of interest" description="Disordered" evidence="1">
    <location>
        <begin position="311"/>
        <end position="331"/>
    </location>
</feature>
<dbReference type="HOGENOM" id="CLU_013888_0_0_11"/>
<evidence type="ECO:0000313" key="3">
    <source>
        <dbReference type="Proteomes" id="UP000007967"/>
    </source>
</evidence>
<proteinExistence type="predicted"/>
<dbReference type="InterPro" id="IPR028082">
    <property type="entry name" value="Peripla_BP_I"/>
</dbReference>
<evidence type="ECO:0000256" key="1">
    <source>
        <dbReference type="SAM" id="MobiDB-lite"/>
    </source>
</evidence>
<sequence length="921" mass="100752">MPGAADRFEGFEALVELLRLRFRRARPRCVREDTPPILACVQPSLNDEPGLLAAVAEQLRPKGARRPVPFALVDLDYDRAVPPGADHDLAPIDVDDVEQLRKVLSRMAGQLGLGNGGNYRFRRFSLVNWLMKIEVPEPDGGTPAISDKMFRRALVKAGEDGTATARFALDHLPGVLATGVLVVVTAFLRILHSGRVPGPGKGYRWFRNQDFLQRGDDSFAELAYRITALQWKSQDPAQIAGLLVGAFLQDLREAYHRRAFRYRTTFPIVLLDGITRSNGGYALIRTVADVRNETRTFDPLLLMTTSRLVPPLAEPPDADSSLGSTDGQTPEELLTGWNERIEAESRRREIVAWIIPITVHVKSATAPTPSSATPAAAPPAPFLTRPPAPWHRTPAGRGVAVLATLALIGGGYSFYGDLDDERRCGDGFQWRDGLTWIGSDPIADSVERIGGTCVGVSDGSNSLLLPSAQFDDVRGLIFAQNERVRELHEQTPQRPLMTLVFVAAVADQVGVDNALAAQREQLAGMAVVQARQLDRERSEEPLLRVLLANAGPQLEHTRFVVDRLRMLMADDPSIVAATGLHESRESTKEMVKQLAAAGIPSIAATLTADSMVETSRLYFQISPQNRREAAVAAAYLDQLMKGGRDPFRRPLTRRARLYKSADPQDTYSQNLAADLEQSLGRRGIPVRTIAIRSNGEGSSEPDAERAGRDACDAKGEAVLYAARGLVDFQAFLDGITDRCPKNPPYILAGDDVTKHVAERKVSAANRAVPYQYLSLAIAPELGGAASPAAANFYQRLKELFRYEDDPERSRTLDGHAALSYDAGYTAVLAVRFLAENDIAVSSATLWPALLSITDEAGQQRRYEGVTGTIDFGGRIEQRVPVNKPVYIVTFRGGKASASDNLVCGDPRDRESSLTKPWCPFD</sequence>
<dbReference type="EMBL" id="CP001736">
    <property type="protein sequence ID" value="ADB32412.1"/>
    <property type="molecule type" value="Genomic_DNA"/>
</dbReference>
<reference evidence="2 3" key="2">
    <citation type="journal article" date="2010" name="Stand. Genomic Sci.">
        <title>Complete genome sequence of Kribbella flavida type strain (IFO 14399).</title>
        <authorList>
            <person name="Pukall R."/>
            <person name="Lapidus A."/>
            <person name="Glavina Del Rio T."/>
            <person name="Copeland A."/>
            <person name="Tice H."/>
            <person name="Cheng J.-F."/>
            <person name="Lucas S."/>
            <person name="Chen F."/>
            <person name="Nolan M."/>
            <person name="LaButti K."/>
            <person name="Pati A."/>
            <person name="Ivanova N."/>
            <person name="Mavrommatis K."/>
            <person name="Mikhailova N."/>
            <person name="Pitluck S."/>
            <person name="Bruce D."/>
            <person name="Goodwin L."/>
            <person name="Land M."/>
            <person name="Hauser L."/>
            <person name="Chang Y.-J."/>
            <person name="Jeffries C.D."/>
            <person name="Chen A."/>
            <person name="Palaniappan K."/>
            <person name="Chain P."/>
            <person name="Rohde M."/>
            <person name="Goeker M."/>
            <person name="Bristow J."/>
            <person name="Eisen J.A."/>
            <person name="Markowitz V."/>
            <person name="Hugenholtz P."/>
            <person name="Kyrpides N.C."/>
            <person name="Klenk H.-P."/>
            <person name="Brettin T."/>
        </authorList>
    </citation>
    <scope>NUCLEOTIDE SEQUENCE [LARGE SCALE GENOMIC DNA]</scope>
    <source>
        <strain evidence="3">DSM 17836 / JCM 10339 / NBRC 14399</strain>
    </source>
</reference>
<dbReference type="KEGG" id="kfl:Kfla_3352"/>
<dbReference type="OrthoDB" id="3440574at2"/>
<keyword evidence="3" id="KW-1185">Reference proteome</keyword>
<dbReference type="Proteomes" id="UP000007967">
    <property type="component" value="Chromosome"/>
</dbReference>
<dbReference type="STRING" id="479435.Kfla_3352"/>